<dbReference type="Gene3D" id="4.10.1040.10">
    <property type="entry name" value="DM DNA-binding domain"/>
    <property type="match status" value="1"/>
</dbReference>
<organism evidence="8 9">
    <name type="scientific">Armadillidium nasatum</name>
    <dbReference type="NCBI Taxonomy" id="96803"/>
    <lineage>
        <taxon>Eukaryota</taxon>
        <taxon>Metazoa</taxon>
        <taxon>Ecdysozoa</taxon>
        <taxon>Arthropoda</taxon>
        <taxon>Crustacea</taxon>
        <taxon>Multicrustacea</taxon>
        <taxon>Malacostraca</taxon>
        <taxon>Eumalacostraca</taxon>
        <taxon>Peracarida</taxon>
        <taxon>Isopoda</taxon>
        <taxon>Oniscidea</taxon>
        <taxon>Crinocheta</taxon>
        <taxon>Armadillidiidae</taxon>
        <taxon>Armadillidium</taxon>
    </lineage>
</organism>
<evidence type="ECO:0000256" key="5">
    <source>
        <dbReference type="PROSITE-ProRule" id="PRU00070"/>
    </source>
</evidence>
<dbReference type="GO" id="GO:0006355">
    <property type="term" value="P:regulation of DNA-templated transcription"/>
    <property type="evidence" value="ECO:0007669"/>
    <property type="project" value="InterPro"/>
</dbReference>
<gene>
    <name evidence="8" type="ORF">Anas_04007</name>
</gene>
<dbReference type="EMBL" id="SEYY01007775">
    <property type="protein sequence ID" value="KAB7502352.1"/>
    <property type="molecule type" value="Genomic_DNA"/>
</dbReference>
<feature type="DNA-binding region" description="DM" evidence="5">
    <location>
        <begin position="57"/>
        <end position="102"/>
    </location>
</feature>
<sequence length="332" mass="39020">MLLFNVSRNCQCILCELLRQAQETMRLQQRNWRYQKNKLKKIYGPILEKNSYQGHVCDMCRNHAKIVFKKNHECPFSNCYCQFCCLTRKRRELMKQLKRVKKCDSNMDTRNDEAIRAALFEWNPEYFENRQAMKPSYKDFYEDSESSSSSLPKHYYTSRREEEELDEYEEEEEEDEELREMPYYDMETSSSPPPLIPLEEYAASNNNTDLPQNLSLSAMNDMAGGSRFSPPPLCPIEDTLDAHTTFPYFGDHLDHCAVGSSTYEEDQRDGLSYSSHDKPFASEFSYHASFHSFPNQEEANCDSISFPNTTWHKEKEKHPLISKGKKFFSSKN</sequence>
<evidence type="ECO:0000256" key="2">
    <source>
        <dbReference type="ARBA" id="ARBA00022833"/>
    </source>
</evidence>
<keyword evidence="4 5" id="KW-0539">Nucleus</keyword>
<evidence type="ECO:0000313" key="8">
    <source>
        <dbReference type="EMBL" id="KAB7502352.1"/>
    </source>
</evidence>
<keyword evidence="2 5" id="KW-0862">Zinc</keyword>
<dbReference type="Proteomes" id="UP000326759">
    <property type="component" value="Unassembled WGS sequence"/>
</dbReference>
<dbReference type="GO" id="GO:0005634">
    <property type="term" value="C:nucleus"/>
    <property type="evidence" value="ECO:0007669"/>
    <property type="project" value="UniProtKB-SubCell"/>
</dbReference>
<evidence type="ECO:0000256" key="6">
    <source>
        <dbReference type="SAM" id="MobiDB-lite"/>
    </source>
</evidence>
<feature type="domain" description="DM" evidence="7">
    <location>
        <begin position="57"/>
        <end position="102"/>
    </location>
</feature>
<reference evidence="8 9" key="1">
    <citation type="journal article" date="2019" name="PLoS Biol.">
        <title>Sex chromosomes control vertical transmission of feminizing Wolbachia symbionts in an isopod.</title>
        <authorList>
            <person name="Becking T."/>
            <person name="Chebbi M.A."/>
            <person name="Giraud I."/>
            <person name="Moumen B."/>
            <person name="Laverre T."/>
            <person name="Caubet Y."/>
            <person name="Peccoud J."/>
            <person name="Gilbert C."/>
            <person name="Cordaux R."/>
        </authorList>
    </citation>
    <scope>NUCLEOTIDE SEQUENCE [LARGE SCALE GENOMIC DNA]</scope>
    <source>
        <strain evidence="8">ANa2</strain>
        <tissue evidence="8">Whole body excluding digestive tract and cuticle</tissue>
    </source>
</reference>
<dbReference type="OrthoDB" id="6162476at2759"/>
<dbReference type="GO" id="GO:0046872">
    <property type="term" value="F:metal ion binding"/>
    <property type="evidence" value="ECO:0007669"/>
    <property type="project" value="UniProtKB-KW"/>
</dbReference>
<evidence type="ECO:0000313" key="9">
    <source>
        <dbReference type="Proteomes" id="UP000326759"/>
    </source>
</evidence>
<feature type="compositionally biased region" description="Acidic residues" evidence="6">
    <location>
        <begin position="163"/>
        <end position="178"/>
    </location>
</feature>
<dbReference type="InterPro" id="IPR036407">
    <property type="entry name" value="DM_DNA-bd_sf"/>
</dbReference>
<proteinExistence type="predicted"/>
<evidence type="ECO:0000256" key="3">
    <source>
        <dbReference type="ARBA" id="ARBA00023125"/>
    </source>
</evidence>
<evidence type="ECO:0000259" key="7">
    <source>
        <dbReference type="PROSITE" id="PS50809"/>
    </source>
</evidence>
<dbReference type="Pfam" id="PF00751">
    <property type="entry name" value="DM"/>
    <property type="match status" value="1"/>
</dbReference>
<dbReference type="InterPro" id="IPR001275">
    <property type="entry name" value="DM_DNA-bd"/>
</dbReference>
<keyword evidence="1 5" id="KW-0479">Metal-binding</keyword>
<dbReference type="SUPFAM" id="SSF82927">
    <property type="entry name" value="Cysteine-rich DNA binding domain, (DM domain)"/>
    <property type="match status" value="1"/>
</dbReference>
<name>A0A5N5T791_9CRUS</name>
<evidence type="ECO:0000256" key="4">
    <source>
        <dbReference type="ARBA" id="ARBA00023242"/>
    </source>
</evidence>
<evidence type="ECO:0000256" key="1">
    <source>
        <dbReference type="ARBA" id="ARBA00022723"/>
    </source>
</evidence>
<dbReference type="AlphaFoldDB" id="A0A5N5T791"/>
<accession>A0A5N5T791</accession>
<dbReference type="GO" id="GO:0043565">
    <property type="term" value="F:sequence-specific DNA binding"/>
    <property type="evidence" value="ECO:0007669"/>
    <property type="project" value="InterPro"/>
</dbReference>
<comment type="subcellular location">
    <subcellularLocation>
        <location evidence="5">Nucleus</location>
    </subcellularLocation>
</comment>
<keyword evidence="3 5" id="KW-0238">DNA-binding</keyword>
<dbReference type="PROSITE" id="PS50809">
    <property type="entry name" value="DM_2"/>
    <property type="match status" value="1"/>
</dbReference>
<keyword evidence="9" id="KW-1185">Reference proteome</keyword>
<dbReference type="SMART" id="SM00301">
    <property type="entry name" value="DM"/>
    <property type="match status" value="1"/>
</dbReference>
<feature type="region of interest" description="Disordered" evidence="6">
    <location>
        <begin position="140"/>
        <end position="179"/>
    </location>
</feature>
<comment type="caution">
    <text evidence="8">The sequence shown here is derived from an EMBL/GenBank/DDBJ whole genome shotgun (WGS) entry which is preliminary data.</text>
</comment>
<protein>
    <recommendedName>
        <fullName evidence="7">DM domain-containing protein</fullName>
    </recommendedName>
</protein>